<name>A0A835HHN6_9MAGN</name>
<proteinExistence type="predicted"/>
<dbReference type="AlphaFoldDB" id="A0A835HHN6"/>
<feature type="compositionally biased region" description="Polar residues" evidence="1">
    <location>
        <begin position="1"/>
        <end position="11"/>
    </location>
</feature>
<evidence type="ECO:0000313" key="3">
    <source>
        <dbReference type="Proteomes" id="UP000631114"/>
    </source>
</evidence>
<protein>
    <submittedName>
        <fullName evidence="2">Uncharacterized protein</fullName>
    </submittedName>
</protein>
<evidence type="ECO:0000256" key="1">
    <source>
        <dbReference type="SAM" id="MobiDB-lite"/>
    </source>
</evidence>
<evidence type="ECO:0000313" key="2">
    <source>
        <dbReference type="EMBL" id="KAF9599866.1"/>
    </source>
</evidence>
<feature type="compositionally biased region" description="Basic and acidic residues" evidence="1">
    <location>
        <begin position="16"/>
        <end position="33"/>
    </location>
</feature>
<reference evidence="2 3" key="1">
    <citation type="submission" date="2020-10" db="EMBL/GenBank/DDBJ databases">
        <title>The Coptis chinensis genome and diversification of protoberbering-type alkaloids.</title>
        <authorList>
            <person name="Wang B."/>
            <person name="Shu S."/>
            <person name="Song C."/>
            <person name="Liu Y."/>
        </authorList>
    </citation>
    <scope>NUCLEOTIDE SEQUENCE [LARGE SCALE GENOMIC DNA]</scope>
    <source>
        <strain evidence="2">HL-2020</strain>
        <tissue evidence="2">Leaf</tissue>
    </source>
</reference>
<accession>A0A835HHN6</accession>
<dbReference type="Proteomes" id="UP000631114">
    <property type="component" value="Unassembled WGS sequence"/>
</dbReference>
<gene>
    <name evidence="2" type="ORF">IFM89_001812</name>
</gene>
<dbReference type="OrthoDB" id="847067at2759"/>
<keyword evidence="3" id="KW-1185">Reference proteome</keyword>
<organism evidence="2 3">
    <name type="scientific">Coptis chinensis</name>
    <dbReference type="NCBI Taxonomy" id="261450"/>
    <lineage>
        <taxon>Eukaryota</taxon>
        <taxon>Viridiplantae</taxon>
        <taxon>Streptophyta</taxon>
        <taxon>Embryophyta</taxon>
        <taxon>Tracheophyta</taxon>
        <taxon>Spermatophyta</taxon>
        <taxon>Magnoliopsida</taxon>
        <taxon>Ranunculales</taxon>
        <taxon>Ranunculaceae</taxon>
        <taxon>Coptidoideae</taxon>
        <taxon>Coptis</taxon>
    </lineage>
</organism>
<comment type="caution">
    <text evidence="2">The sequence shown here is derived from an EMBL/GenBank/DDBJ whole genome shotgun (WGS) entry which is preliminary data.</text>
</comment>
<feature type="region of interest" description="Disordered" evidence="1">
    <location>
        <begin position="1"/>
        <end position="35"/>
    </location>
</feature>
<dbReference type="EMBL" id="JADFTS010000006">
    <property type="protein sequence ID" value="KAF9599866.1"/>
    <property type="molecule type" value="Genomic_DNA"/>
</dbReference>
<sequence length="196" mass="23207">MKQGNKSNKFSSMVDVKNKAVRDGKNTKSERPTNNKNGVIITFYVESAPPRRQCKKFSSGQEITRKQCFYNNNNVMGSPSSSRYGYDRKAQLLAYARKLRSIHGSQKTDVPRRNFGSSPKLLCCEMITNQWRWRPLREKWFSWPIFSSPRRKGWKYEHIATLDTKQRKNLNYYFRRLRFILKEVSSCHWDWSCSKG</sequence>